<protein>
    <submittedName>
        <fullName evidence="7">Uncharacterized protein</fullName>
    </submittedName>
</protein>
<sequence length="191" mass="21605">MIRVYKIRDLSESFDNLYGAFHAVEILDTSGSLNFPAMRDLSIRSGRGFVLVFSVDNAHTFDEAVELWDHILRLRGDKVPVVLVGNKTDLVLKRQVTEEMVRAATQERSPCRYVETSAKSNSNVALLFQELLEHAEELERPPAPPPGSRRLSRRLSSIGTVNFSLRRSSVPREGQEKDKKMRADSKSCTIM</sequence>
<reference evidence="7 8" key="1">
    <citation type="journal article" date="2022" name="Nat. Ecol. Evol.">
        <title>A masculinizing supergene underlies an exaggerated male reproductive morph in a spider.</title>
        <authorList>
            <person name="Hendrickx F."/>
            <person name="De Corte Z."/>
            <person name="Sonet G."/>
            <person name="Van Belleghem S.M."/>
            <person name="Kostlbacher S."/>
            <person name="Vangestel C."/>
        </authorList>
    </citation>
    <scope>NUCLEOTIDE SEQUENCE [LARGE SCALE GENOMIC DNA]</scope>
    <source>
        <strain evidence="7">W744_W776</strain>
    </source>
</reference>
<dbReference type="InterPro" id="IPR027417">
    <property type="entry name" value="P-loop_NTPase"/>
</dbReference>
<dbReference type="GO" id="GO:0003924">
    <property type="term" value="F:GTPase activity"/>
    <property type="evidence" value="ECO:0007669"/>
    <property type="project" value="InterPro"/>
</dbReference>
<keyword evidence="8" id="KW-1185">Reference proteome</keyword>
<evidence type="ECO:0000313" key="8">
    <source>
        <dbReference type="Proteomes" id="UP000827092"/>
    </source>
</evidence>
<evidence type="ECO:0000313" key="7">
    <source>
        <dbReference type="EMBL" id="KAG8178679.1"/>
    </source>
</evidence>
<dbReference type="PROSITE" id="PS51419">
    <property type="entry name" value="RAB"/>
    <property type="match status" value="1"/>
</dbReference>
<dbReference type="InterPro" id="IPR020849">
    <property type="entry name" value="Small_GTPase_Ras-type"/>
</dbReference>
<name>A0AAV6U3I8_9ARAC</name>
<proteinExistence type="predicted"/>
<feature type="region of interest" description="Disordered" evidence="6">
    <location>
        <begin position="166"/>
        <end position="191"/>
    </location>
</feature>
<evidence type="ECO:0000256" key="3">
    <source>
        <dbReference type="ARBA" id="ARBA00023134"/>
    </source>
</evidence>
<dbReference type="PROSITE" id="PS51421">
    <property type="entry name" value="RAS"/>
    <property type="match status" value="1"/>
</dbReference>
<dbReference type="GO" id="GO:0012505">
    <property type="term" value="C:endomembrane system"/>
    <property type="evidence" value="ECO:0007669"/>
    <property type="project" value="UniProtKB-SubCell"/>
</dbReference>
<dbReference type="PRINTS" id="PR00449">
    <property type="entry name" value="RASTRNSFRMNG"/>
</dbReference>
<comment type="caution">
    <text evidence="7">The sequence shown here is derived from an EMBL/GenBank/DDBJ whole genome shotgun (WGS) entry which is preliminary data.</text>
</comment>
<evidence type="ECO:0000256" key="1">
    <source>
        <dbReference type="ARBA" id="ARBA00022481"/>
    </source>
</evidence>
<dbReference type="SMART" id="SM00173">
    <property type="entry name" value="RAS"/>
    <property type="match status" value="1"/>
</dbReference>
<dbReference type="SMART" id="SM00175">
    <property type="entry name" value="RAB"/>
    <property type="match status" value="1"/>
</dbReference>
<dbReference type="AlphaFoldDB" id="A0AAV6U3I8"/>
<dbReference type="GO" id="GO:0016020">
    <property type="term" value="C:membrane"/>
    <property type="evidence" value="ECO:0007669"/>
    <property type="project" value="InterPro"/>
</dbReference>
<keyword evidence="2" id="KW-0547">Nucleotide-binding</keyword>
<dbReference type="Gene3D" id="3.40.50.300">
    <property type="entry name" value="P-loop containing nucleotide triphosphate hydrolases"/>
    <property type="match status" value="1"/>
</dbReference>
<feature type="compositionally biased region" description="Basic and acidic residues" evidence="6">
    <location>
        <begin position="173"/>
        <end position="185"/>
    </location>
</feature>
<dbReference type="GO" id="GO:0007165">
    <property type="term" value="P:signal transduction"/>
    <property type="evidence" value="ECO:0007669"/>
    <property type="project" value="InterPro"/>
</dbReference>
<evidence type="ECO:0000256" key="5">
    <source>
        <dbReference type="ARBA" id="ARBA00046278"/>
    </source>
</evidence>
<evidence type="ECO:0000256" key="4">
    <source>
        <dbReference type="ARBA" id="ARBA00023288"/>
    </source>
</evidence>
<evidence type="ECO:0000256" key="2">
    <source>
        <dbReference type="ARBA" id="ARBA00022741"/>
    </source>
</evidence>
<evidence type="ECO:0000256" key="6">
    <source>
        <dbReference type="SAM" id="MobiDB-lite"/>
    </source>
</evidence>
<dbReference type="NCBIfam" id="TIGR00231">
    <property type="entry name" value="small_GTP"/>
    <property type="match status" value="1"/>
</dbReference>
<dbReference type="EMBL" id="JAFNEN010000675">
    <property type="protein sequence ID" value="KAG8178679.1"/>
    <property type="molecule type" value="Genomic_DNA"/>
</dbReference>
<accession>A0AAV6U3I8</accession>
<dbReference type="SMART" id="SM00174">
    <property type="entry name" value="RHO"/>
    <property type="match status" value="1"/>
</dbReference>
<organism evidence="7 8">
    <name type="scientific">Oedothorax gibbosus</name>
    <dbReference type="NCBI Taxonomy" id="931172"/>
    <lineage>
        <taxon>Eukaryota</taxon>
        <taxon>Metazoa</taxon>
        <taxon>Ecdysozoa</taxon>
        <taxon>Arthropoda</taxon>
        <taxon>Chelicerata</taxon>
        <taxon>Arachnida</taxon>
        <taxon>Araneae</taxon>
        <taxon>Araneomorphae</taxon>
        <taxon>Entelegynae</taxon>
        <taxon>Araneoidea</taxon>
        <taxon>Linyphiidae</taxon>
        <taxon>Erigoninae</taxon>
        <taxon>Oedothorax</taxon>
    </lineage>
</organism>
<dbReference type="SUPFAM" id="SSF52540">
    <property type="entry name" value="P-loop containing nucleoside triphosphate hydrolases"/>
    <property type="match status" value="1"/>
</dbReference>
<dbReference type="GO" id="GO:0005525">
    <property type="term" value="F:GTP binding"/>
    <property type="evidence" value="ECO:0007669"/>
    <property type="project" value="UniProtKB-KW"/>
</dbReference>
<dbReference type="InterPro" id="IPR005225">
    <property type="entry name" value="Small_GTP-bd"/>
</dbReference>
<keyword evidence="4" id="KW-0449">Lipoprotein</keyword>
<dbReference type="InterPro" id="IPR001806">
    <property type="entry name" value="Small_GTPase"/>
</dbReference>
<comment type="subcellular location">
    <subcellularLocation>
        <location evidence="5">Endomembrane system</location>
        <topology evidence="5">Lipid-anchor</topology>
        <orientation evidence="5">Cytoplasmic side</orientation>
    </subcellularLocation>
</comment>
<keyword evidence="1" id="KW-0488">Methylation</keyword>
<keyword evidence="3" id="KW-0342">GTP-binding</keyword>
<dbReference type="Proteomes" id="UP000827092">
    <property type="component" value="Unassembled WGS sequence"/>
</dbReference>
<dbReference type="PANTHER" id="PTHR24070">
    <property type="entry name" value="RAS, DI-RAS, AND RHEB FAMILY MEMBERS OF SMALL GTPASE SUPERFAMILY"/>
    <property type="match status" value="1"/>
</dbReference>
<dbReference type="Pfam" id="PF00071">
    <property type="entry name" value="Ras"/>
    <property type="match status" value="1"/>
</dbReference>
<gene>
    <name evidence="7" type="ORF">JTE90_011607</name>
</gene>